<dbReference type="PRINTS" id="PR00081">
    <property type="entry name" value="GDHRDH"/>
</dbReference>
<keyword evidence="2" id="KW-0560">Oxidoreductase</keyword>
<dbReference type="Gene3D" id="3.40.50.720">
    <property type="entry name" value="NAD(P)-binding Rossmann-like Domain"/>
    <property type="match status" value="1"/>
</dbReference>
<dbReference type="SUPFAM" id="SSF51735">
    <property type="entry name" value="NAD(P)-binding Rossmann-fold domains"/>
    <property type="match status" value="1"/>
</dbReference>
<dbReference type="InterPro" id="IPR002347">
    <property type="entry name" value="SDR_fam"/>
</dbReference>
<dbReference type="PANTHER" id="PTHR43477">
    <property type="entry name" value="DIHYDROANTICAPSIN 7-DEHYDROGENASE"/>
    <property type="match status" value="1"/>
</dbReference>
<dbReference type="InterPro" id="IPR036291">
    <property type="entry name" value="NAD(P)-bd_dom_sf"/>
</dbReference>
<accession>A0A368TBR0</accession>
<dbReference type="GO" id="GO:0016491">
    <property type="term" value="F:oxidoreductase activity"/>
    <property type="evidence" value="ECO:0007669"/>
    <property type="project" value="UniProtKB-KW"/>
</dbReference>
<dbReference type="PROSITE" id="PS00061">
    <property type="entry name" value="ADH_SHORT"/>
    <property type="match status" value="1"/>
</dbReference>
<dbReference type="Pfam" id="PF13561">
    <property type="entry name" value="adh_short_C2"/>
    <property type="match status" value="1"/>
</dbReference>
<dbReference type="InterPro" id="IPR051122">
    <property type="entry name" value="SDR_DHRS6-like"/>
</dbReference>
<evidence type="ECO:0000256" key="2">
    <source>
        <dbReference type="ARBA" id="ARBA00023002"/>
    </source>
</evidence>
<dbReference type="OrthoDB" id="9803333at2"/>
<dbReference type="PANTHER" id="PTHR43477:SF1">
    <property type="entry name" value="DIHYDROANTICAPSIN 7-DEHYDROGENASE"/>
    <property type="match status" value="1"/>
</dbReference>
<dbReference type="CDD" id="cd05233">
    <property type="entry name" value="SDR_c"/>
    <property type="match status" value="1"/>
</dbReference>
<keyword evidence="4" id="KW-1185">Reference proteome</keyword>
<dbReference type="FunFam" id="3.40.50.720:FF:000084">
    <property type="entry name" value="Short-chain dehydrogenase reductase"/>
    <property type="match status" value="1"/>
</dbReference>
<organism evidence="3 4">
    <name type="scientific">Marinitenerispora sediminis</name>
    <dbReference type="NCBI Taxonomy" id="1931232"/>
    <lineage>
        <taxon>Bacteria</taxon>
        <taxon>Bacillati</taxon>
        <taxon>Actinomycetota</taxon>
        <taxon>Actinomycetes</taxon>
        <taxon>Streptosporangiales</taxon>
        <taxon>Nocardiopsidaceae</taxon>
        <taxon>Marinitenerispora</taxon>
    </lineage>
</organism>
<dbReference type="EMBL" id="QEIN01000002">
    <property type="protein sequence ID" value="RCV62589.1"/>
    <property type="molecule type" value="Genomic_DNA"/>
</dbReference>
<comment type="caution">
    <text evidence="3">The sequence shown here is derived from an EMBL/GenBank/DDBJ whole genome shotgun (WGS) entry which is preliminary data.</text>
</comment>
<dbReference type="AlphaFoldDB" id="A0A368TBR0"/>
<protein>
    <submittedName>
        <fullName evidence="3">Short-chain dehydrogenase</fullName>
    </submittedName>
</protein>
<evidence type="ECO:0000313" key="4">
    <source>
        <dbReference type="Proteomes" id="UP000253318"/>
    </source>
</evidence>
<comment type="similarity">
    <text evidence="1">Belongs to the short-chain dehydrogenases/reductases (SDR) family.</text>
</comment>
<evidence type="ECO:0000313" key="3">
    <source>
        <dbReference type="EMBL" id="RCV62589.1"/>
    </source>
</evidence>
<reference evidence="3 4" key="1">
    <citation type="submission" date="2018-04" db="EMBL/GenBank/DDBJ databases">
        <title>Novel actinobacteria from marine sediment.</title>
        <authorList>
            <person name="Ng Z.Y."/>
            <person name="Tan G.Y.A."/>
        </authorList>
    </citation>
    <scope>NUCLEOTIDE SEQUENCE [LARGE SCALE GENOMIC DNA]</scope>
    <source>
        <strain evidence="3 4">TPS81</strain>
    </source>
</reference>
<proteinExistence type="inferred from homology"/>
<sequence length="248" mass="25711">MGKLEGKTAVVTGGSTGIGLATAERFAAEGAHVFVTGRREAELGAAVAAIGPAATAVVGDIAEPADLDRLYEAVRARGRGLDVLFANAGGAVFAPLEKATDEHYEQNFGVNVRGTWLSVQKALPLFNEGASVVFNASIRADDGWADFGLYSASKAAVRSLARTWANELKGRGIRVNAVSPGAIETPALDRIGGKGEAEAFKAALVKRVPIGRLGRPEEVAAAVAFLASDESSFIYGANLDVDGGEHQF</sequence>
<evidence type="ECO:0000256" key="1">
    <source>
        <dbReference type="ARBA" id="ARBA00006484"/>
    </source>
</evidence>
<dbReference type="RefSeq" id="WP_114398431.1">
    <property type="nucleotide sequence ID" value="NZ_QEIM01000073.1"/>
</dbReference>
<gene>
    <name evidence="3" type="ORF">DEF24_00555</name>
</gene>
<name>A0A368TBR0_9ACTN</name>
<dbReference type="Proteomes" id="UP000253318">
    <property type="component" value="Unassembled WGS sequence"/>
</dbReference>
<dbReference type="InterPro" id="IPR020904">
    <property type="entry name" value="Sc_DH/Rdtase_CS"/>
</dbReference>